<keyword evidence="1" id="KW-0233">DNA recombination</keyword>
<protein>
    <recommendedName>
        <fullName evidence="2">Tyr recombinase domain-containing protein</fullName>
    </recommendedName>
</protein>
<dbReference type="PROSITE" id="PS51898">
    <property type="entry name" value="TYR_RECOMBINASE"/>
    <property type="match status" value="1"/>
</dbReference>
<evidence type="ECO:0000313" key="4">
    <source>
        <dbReference type="Proteomes" id="UP000444960"/>
    </source>
</evidence>
<evidence type="ECO:0000313" key="3">
    <source>
        <dbReference type="EMBL" id="GEE02950.1"/>
    </source>
</evidence>
<evidence type="ECO:0000256" key="1">
    <source>
        <dbReference type="ARBA" id="ARBA00023172"/>
    </source>
</evidence>
<evidence type="ECO:0000259" key="2">
    <source>
        <dbReference type="PROSITE" id="PS51898"/>
    </source>
</evidence>
<sequence>MRDSRATLVFMQSVPGRLPEFLSNGVVGLLRPEDRVFEAMLDGWRAQMLARGLGVPFIQSSCSLVSRFQEHSNEYPWAWQPIHVDEFLADRRTGPKAVSVSTLRANAGTIRAFCYYVTDERYGWAAFCSKAFDDVPAQVVFEWNTPRHKTDDAIPADRRSFTQTELQTFFDACDDLVDREFAKGSKRWLPLMRDSTAFKVCYAYGLRRRELSMLDYHDFGPNPHVGKYGRYGAVQVRYAKGMSGSGPRRRTVLTVPEFDWVVDLLGHWLSPQGREQFATADRSASLWPSERAGATGIRNFNRTFTTVRELAGLPTELKMHCLRHSYVTHLLEAGYDPMFVQQQVGHAYSSTTALYTSVSADFKQKTIQRMIQQRIVTRDEKDAGKGM</sequence>
<dbReference type="AlphaFoldDB" id="A0A7I9VD71"/>
<dbReference type="GO" id="GO:0006310">
    <property type="term" value="P:DNA recombination"/>
    <property type="evidence" value="ECO:0007669"/>
    <property type="project" value="UniProtKB-KW"/>
</dbReference>
<dbReference type="EMBL" id="BJOV01000005">
    <property type="protein sequence ID" value="GEE02950.1"/>
    <property type="molecule type" value="Genomic_DNA"/>
</dbReference>
<feature type="domain" description="Tyr recombinase" evidence="2">
    <location>
        <begin position="156"/>
        <end position="368"/>
    </location>
</feature>
<dbReference type="SUPFAM" id="SSF56349">
    <property type="entry name" value="DNA breaking-rejoining enzymes"/>
    <property type="match status" value="1"/>
</dbReference>
<dbReference type="Proteomes" id="UP000444960">
    <property type="component" value="Unassembled WGS sequence"/>
</dbReference>
<dbReference type="PANTHER" id="PTHR30349:SF64">
    <property type="entry name" value="PROPHAGE INTEGRASE INTD-RELATED"/>
    <property type="match status" value="1"/>
</dbReference>
<gene>
    <name evidence="3" type="ORF">nbrc107696_33960</name>
</gene>
<comment type="caution">
    <text evidence="3">The sequence shown here is derived from an EMBL/GenBank/DDBJ whole genome shotgun (WGS) entry which is preliminary data.</text>
</comment>
<reference evidence="4" key="1">
    <citation type="submission" date="2019-06" db="EMBL/GenBank/DDBJ databases">
        <title>Gordonia isolated from sludge of a wastewater treatment plant.</title>
        <authorList>
            <person name="Tamura T."/>
            <person name="Aoyama K."/>
            <person name="Kang Y."/>
            <person name="Saito S."/>
            <person name="Akiyama N."/>
            <person name="Yazawa K."/>
            <person name="Gonoi T."/>
            <person name="Mikami Y."/>
        </authorList>
    </citation>
    <scope>NUCLEOTIDE SEQUENCE [LARGE SCALE GENOMIC DNA]</scope>
    <source>
        <strain evidence="4">NBRC 107696</strain>
    </source>
</reference>
<dbReference type="Gene3D" id="1.10.443.10">
    <property type="entry name" value="Intergrase catalytic core"/>
    <property type="match status" value="1"/>
</dbReference>
<dbReference type="CDD" id="cd00397">
    <property type="entry name" value="DNA_BRE_C"/>
    <property type="match status" value="1"/>
</dbReference>
<dbReference type="PANTHER" id="PTHR30349">
    <property type="entry name" value="PHAGE INTEGRASE-RELATED"/>
    <property type="match status" value="1"/>
</dbReference>
<name>A0A7I9VD71_9ACTN</name>
<dbReference type="GO" id="GO:0015074">
    <property type="term" value="P:DNA integration"/>
    <property type="evidence" value="ECO:0007669"/>
    <property type="project" value="InterPro"/>
</dbReference>
<dbReference type="Pfam" id="PF00589">
    <property type="entry name" value="Phage_integrase"/>
    <property type="match status" value="1"/>
</dbReference>
<dbReference type="InterPro" id="IPR050090">
    <property type="entry name" value="Tyrosine_recombinase_XerCD"/>
</dbReference>
<dbReference type="GO" id="GO:0003677">
    <property type="term" value="F:DNA binding"/>
    <property type="evidence" value="ECO:0007669"/>
    <property type="project" value="InterPro"/>
</dbReference>
<dbReference type="InterPro" id="IPR002104">
    <property type="entry name" value="Integrase_catalytic"/>
</dbReference>
<dbReference type="InterPro" id="IPR011010">
    <property type="entry name" value="DNA_brk_join_enz"/>
</dbReference>
<accession>A0A7I9VD71</accession>
<keyword evidence="4" id="KW-1185">Reference proteome</keyword>
<organism evidence="3 4">
    <name type="scientific">Gordonia spumicola</name>
    <dbReference type="NCBI Taxonomy" id="589161"/>
    <lineage>
        <taxon>Bacteria</taxon>
        <taxon>Bacillati</taxon>
        <taxon>Actinomycetota</taxon>
        <taxon>Actinomycetes</taxon>
        <taxon>Mycobacteriales</taxon>
        <taxon>Gordoniaceae</taxon>
        <taxon>Gordonia</taxon>
    </lineage>
</organism>
<dbReference type="InterPro" id="IPR013762">
    <property type="entry name" value="Integrase-like_cat_sf"/>
</dbReference>
<proteinExistence type="predicted"/>